<dbReference type="Gene3D" id="3.10.20.30">
    <property type="match status" value="1"/>
</dbReference>
<dbReference type="Pfam" id="PF00111">
    <property type="entry name" value="Fer2"/>
    <property type="match status" value="1"/>
</dbReference>
<dbReference type="Proteomes" id="UP000077519">
    <property type="component" value="Unassembled WGS sequence"/>
</dbReference>
<keyword evidence="2" id="KW-0285">Flavoprotein</keyword>
<evidence type="ECO:0000256" key="2">
    <source>
        <dbReference type="ARBA" id="ARBA00022630"/>
    </source>
</evidence>
<dbReference type="PROSITE" id="PS00197">
    <property type="entry name" value="2FE2S_FER_1"/>
    <property type="match status" value="1"/>
</dbReference>
<evidence type="ECO:0000259" key="9">
    <source>
        <dbReference type="PROSITE" id="PS51384"/>
    </source>
</evidence>
<evidence type="ECO:0000259" key="8">
    <source>
        <dbReference type="PROSITE" id="PS51085"/>
    </source>
</evidence>
<keyword evidence="6" id="KW-0408">Iron</keyword>
<dbReference type="InterPro" id="IPR039261">
    <property type="entry name" value="FNR_nucleotide-bd"/>
</dbReference>
<feature type="domain" description="FAD-binding FR-type" evidence="9">
    <location>
        <begin position="57"/>
        <end position="159"/>
    </location>
</feature>
<keyword evidence="3" id="KW-0001">2Fe-2S</keyword>
<evidence type="ECO:0000256" key="1">
    <source>
        <dbReference type="ARBA" id="ARBA00001974"/>
    </source>
</evidence>
<dbReference type="InterPro" id="IPR036010">
    <property type="entry name" value="2Fe-2S_ferredoxin-like_sf"/>
</dbReference>
<name>A0A177Y8K0_9NOCA</name>
<protein>
    <submittedName>
        <fullName evidence="10">Ferredoxin</fullName>
    </submittedName>
</protein>
<dbReference type="AlphaFoldDB" id="A0A177Y8K0"/>
<reference evidence="10 11" key="1">
    <citation type="submission" date="2016-03" db="EMBL/GenBank/DDBJ databases">
        <title>Genome sequence of Rhodococcus kyotonensis KB10.</title>
        <authorList>
            <person name="Jeong H."/>
            <person name="Hong C.E."/>
            <person name="Jo S.H."/>
            <person name="Park J.M."/>
        </authorList>
    </citation>
    <scope>NUCLEOTIDE SEQUENCE [LARGE SCALE GENOMIC DNA]</scope>
    <source>
        <strain evidence="10 11">KB10</strain>
    </source>
</reference>
<dbReference type="InterPro" id="IPR050415">
    <property type="entry name" value="MRET"/>
</dbReference>
<keyword evidence="5" id="KW-0560">Oxidoreductase</keyword>
<dbReference type="Gene3D" id="3.40.50.80">
    <property type="entry name" value="Nucleotide-binding domain of ferredoxin-NADP reductase (FNR) module"/>
    <property type="match status" value="1"/>
</dbReference>
<keyword evidence="4" id="KW-0479">Metal-binding</keyword>
<dbReference type="EMBL" id="LVHI01000032">
    <property type="protein sequence ID" value="OAK51846.1"/>
    <property type="molecule type" value="Genomic_DNA"/>
</dbReference>
<dbReference type="InterPro" id="IPR001041">
    <property type="entry name" value="2Fe-2S_ferredoxin-type"/>
</dbReference>
<dbReference type="PROSITE" id="PS51384">
    <property type="entry name" value="FAD_FR"/>
    <property type="match status" value="1"/>
</dbReference>
<evidence type="ECO:0000313" key="10">
    <source>
        <dbReference type="EMBL" id="OAK51846.1"/>
    </source>
</evidence>
<dbReference type="InterPro" id="IPR017927">
    <property type="entry name" value="FAD-bd_FR_type"/>
</dbReference>
<gene>
    <name evidence="10" type="ORF">A3K89_09145</name>
</gene>
<feature type="domain" description="2Fe-2S ferredoxin-type" evidence="8">
    <location>
        <begin position="281"/>
        <end position="364"/>
    </location>
</feature>
<dbReference type="InterPro" id="IPR006058">
    <property type="entry name" value="2Fe2S_fd_BS"/>
</dbReference>
<dbReference type="SUPFAM" id="SSF63380">
    <property type="entry name" value="Riboflavin synthase domain-like"/>
    <property type="match status" value="1"/>
</dbReference>
<dbReference type="SUPFAM" id="SSF54292">
    <property type="entry name" value="2Fe-2S ferredoxin-like"/>
    <property type="match status" value="1"/>
</dbReference>
<evidence type="ECO:0000256" key="4">
    <source>
        <dbReference type="ARBA" id="ARBA00022723"/>
    </source>
</evidence>
<dbReference type="Gene3D" id="2.40.30.10">
    <property type="entry name" value="Translation factors"/>
    <property type="match status" value="1"/>
</dbReference>
<evidence type="ECO:0000313" key="11">
    <source>
        <dbReference type="Proteomes" id="UP000077519"/>
    </source>
</evidence>
<sequence>MTKAVESFRVGRTIPPDLYGDPVPDQTMSLVTDALDKWFALLDAGTYSPEHAAPAVVHARSLTLERREVMCDDQPVVRLTFAATDGVPLAAWSPGMHIDVRLPSGRRRQYSLCGDPSDSTYTVAVRLVPDGGGGSTEMHALEPGDEVTVLGPRNGFPFVPQGQALFVAGGIGITAILPMVRAARRVGMDWRLIYCGRSRASLPFLDEIESWNSERVTVFTDDVDGVQIGSSLLHDVTGGAVYCCGPPPMIDTVRTAFDDSRATHLYFERFSPPPVRGGVEFEVQLVESGTVVTVPADMTALQAIREVKPDVAYSCRQGFCGTCRVRVLHGTPEHRDDRLTPEERGREMLICVSRSKGGRIVLDL</sequence>
<evidence type="ECO:0000256" key="6">
    <source>
        <dbReference type="ARBA" id="ARBA00023004"/>
    </source>
</evidence>
<evidence type="ECO:0000256" key="3">
    <source>
        <dbReference type="ARBA" id="ARBA00022714"/>
    </source>
</evidence>
<comment type="caution">
    <text evidence="10">The sequence shown here is derived from an EMBL/GenBank/DDBJ whole genome shotgun (WGS) entry which is preliminary data.</text>
</comment>
<dbReference type="GO" id="GO:0051537">
    <property type="term" value="F:2 iron, 2 sulfur cluster binding"/>
    <property type="evidence" value="ECO:0007669"/>
    <property type="project" value="UniProtKB-KW"/>
</dbReference>
<dbReference type="PROSITE" id="PS51085">
    <property type="entry name" value="2FE2S_FER_2"/>
    <property type="match status" value="1"/>
</dbReference>
<keyword evidence="11" id="KW-1185">Reference proteome</keyword>
<dbReference type="CDD" id="cd06185">
    <property type="entry name" value="PDR_like"/>
    <property type="match status" value="1"/>
</dbReference>
<dbReference type="InterPro" id="IPR017938">
    <property type="entry name" value="Riboflavin_synthase-like_b-brl"/>
</dbReference>
<keyword evidence="7" id="KW-0411">Iron-sulfur</keyword>
<evidence type="ECO:0000256" key="5">
    <source>
        <dbReference type="ARBA" id="ARBA00023002"/>
    </source>
</evidence>
<comment type="cofactor">
    <cofactor evidence="1">
        <name>FAD</name>
        <dbReference type="ChEBI" id="CHEBI:57692"/>
    </cofactor>
</comment>
<dbReference type="GO" id="GO:0016491">
    <property type="term" value="F:oxidoreductase activity"/>
    <property type="evidence" value="ECO:0007669"/>
    <property type="project" value="UniProtKB-KW"/>
</dbReference>
<dbReference type="SUPFAM" id="SSF52343">
    <property type="entry name" value="Ferredoxin reductase-like, C-terminal NADP-linked domain"/>
    <property type="match status" value="1"/>
</dbReference>
<evidence type="ECO:0000256" key="7">
    <source>
        <dbReference type="ARBA" id="ARBA00023014"/>
    </source>
</evidence>
<dbReference type="PRINTS" id="PR00409">
    <property type="entry name" value="PHDIOXRDTASE"/>
</dbReference>
<proteinExistence type="predicted"/>
<dbReference type="GO" id="GO:0046872">
    <property type="term" value="F:metal ion binding"/>
    <property type="evidence" value="ECO:0007669"/>
    <property type="project" value="UniProtKB-KW"/>
</dbReference>
<dbReference type="InterPro" id="IPR012675">
    <property type="entry name" value="Beta-grasp_dom_sf"/>
</dbReference>
<dbReference type="PANTHER" id="PTHR47354">
    <property type="entry name" value="NADH OXIDOREDUCTASE HCR"/>
    <property type="match status" value="1"/>
</dbReference>
<dbReference type="RefSeq" id="WP_068429650.1">
    <property type="nucleotide sequence ID" value="NZ_LVHI01000032.1"/>
</dbReference>
<accession>A0A177Y8K0</accession>
<dbReference type="PANTHER" id="PTHR47354:SF1">
    <property type="entry name" value="CARNITINE MONOOXYGENASE REDUCTASE SUBUNIT"/>
    <property type="match status" value="1"/>
</dbReference>
<organism evidence="10 11">
    <name type="scientific">Rhodococcoides kyotonense</name>
    <dbReference type="NCBI Taxonomy" id="398843"/>
    <lineage>
        <taxon>Bacteria</taxon>
        <taxon>Bacillati</taxon>
        <taxon>Actinomycetota</taxon>
        <taxon>Actinomycetes</taxon>
        <taxon>Mycobacteriales</taxon>
        <taxon>Nocardiaceae</taxon>
        <taxon>Rhodococcoides</taxon>
    </lineage>
</organism>
<dbReference type="CDD" id="cd00207">
    <property type="entry name" value="fer2"/>
    <property type="match status" value="1"/>
</dbReference>